<accession>A0AAI8GSQ0</accession>
<reference evidence="11" key="1">
    <citation type="submission" date="2017-06" db="EMBL/GenBank/DDBJ databases">
        <title>FDA dAtabase for Regulatory Grade micrObial Sequences (FDA-ARGOS): Supporting development and validation of Infectious Disease Dx tests.</title>
        <authorList>
            <person name="Goldberg B."/>
            <person name="Campos J."/>
            <person name="Tallon L."/>
            <person name="Sadzewicz L."/>
            <person name="Sengamalay N."/>
            <person name="Ott S."/>
            <person name="Godinez A."/>
            <person name="Nagaraj S."/>
            <person name="Vavikolanu K."/>
            <person name="Nadendla S."/>
            <person name="George J."/>
            <person name="Geyer C."/>
            <person name="Sichtig H."/>
        </authorList>
    </citation>
    <scope>NUCLEOTIDE SEQUENCE [LARGE SCALE GENOMIC DNA]</scope>
    <source>
        <strain evidence="11">FDAARGOS_285</strain>
    </source>
</reference>
<gene>
    <name evidence="10" type="primary">mvaD</name>
    <name evidence="10" type="ORF">CEP64_00095</name>
</gene>
<dbReference type="GO" id="GO:0005524">
    <property type="term" value="F:ATP binding"/>
    <property type="evidence" value="ECO:0007669"/>
    <property type="project" value="UniProtKB-KW"/>
</dbReference>
<dbReference type="Gene3D" id="3.30.230.10">
    <property type="match status" value="1"/>
</dbReference>
<evidence type="ECO:0000256" key="5">
    <source>
        <dbReference type="ARBA" id="ARBA00022840"/>
    </source>
</evidence>
<dbReference type="SUPFAM" id="SSF55060">
    <property type="entry name" value="GHMP Kinase, C-terminal domain"/>
    <property type="match status" value="1"/>
</dbReference>
<keyword evidence="5" id="KW-0067">ATP-binding</keyword>
<evidence type="ECO:0000256" key="1">
    <source>
        <dbReference type="ARBA" id="ARBA00008831"/>
    </source>
</evidence>
<evidence type="ECO:0000256" key="6">
    <source>
        <dbReference type="ARBA" id="ARBA00023098"/>
    </source>
</evidence>
<dbReference type="RefSeq" id="WP_088592104.1">
    <property type="nucleotide sequence ID" value="NZ_CP022046.2"/>
</dbReference>
<dbReference type="GO" id="GO:0005829">
    <property type="term" value="C:cytosol"/>
    <property type="evidence" value="ECO:0007669"/>
    <property type="project" value="InterPro"/>
</dbReference>
<evidence type="ECO:0000259" key="9">
    <source>
        <dbReference type="Pfam" id="PF22700"/>
    </source>
</evidence>
<dbReference type="Gene3D" id="3.30.70.890">
    <property type="entry name" value="GHMP kinase, C-terminal domain"/>
    <property type="match status" value="1"/>
</dbReference>
<dbReference type="GO" id="GO:0004163">
    <property type="term" value="F:diphosphomevalonate decarboxylase activity"/>
    <property type="evidence" value="ECO:0007669"/>
    <property type="project" value="UniProtKB-EC"/>
</dbReference>
<name>A0AAI8GSQ0_MAMSC</name>
<dbReference type="InterPro" id="IPR053859">
    <property type="entry name" value="MVD-like_N"/>
</dbReference>
<sequence length="327" mass="36754">MNMSGKVRAHTNIALIKYWGKADESLIIPMNNSLSVTLDKFYTETKVTFSPEYTKDILVLNGEEVNEEQSKKIYQFMNLVRERSHTSHYAYIESVNYVPTAAGLASSSSAFAALAGACNEALNLNMSDKDLSRLARRGSGSASRSIFGGFAEWDKGHDDETSYAHAIDAQGWEEDLSMVFVVINNQSKKVSSRSGMSHTRDTSRFYQYWLDHVDEDIASVKEAIRNKDFKHLGEVIEENGLRMHATNLGAQPPFTYLVPESYEVMDIVHQCRKAGYPCYFTMDAGPNVKILVEKKNQQFIIDALLKSFNKEQVIASDITNTGIEIIE</sequence>
<evidence type="ECO:0000256" key="2">
    <source>
        <dbReference type="ARBA" id="ARBA00012296"/>
    </source>
</evidence>
<dbReference type="NCBIfam" id="TIGR01240">
    <property type="entry name" value="mevDPdecarb"/>
    <property type="match status" value="1"/>
</dbReference>
<keyword evidence="7" id="KW-0456">Lyase</keyword>
<keyword evidence="3" id="KW-0444">Lipid biosynthesis</keyword>
<feature type="domain" description="Mvd1 C-terminal" evidence="8">
    <location>
        <begin position="179"/>
        <end position="316"/>
    </location>
</feature>
<dbReference type="PANTHER" id="PTHR10977">
    <property type="entry name" value="DIPHOSPHOMEVALONATE DECARBOXYLASE"/>
    <property type="match status" value="1"/>
</dbReference>
<dbReference type="AlphaFoldDB" id="A0AAI8GSQ0"/>
<evidence type="ECO:0000313" key="10">
    <source>
        <dbReference type="EMBL" id="ASE33051.1"/>
    </source>
</evidence>
<evidence type="ECO:0000256" key="4">
    <source>
        <dbReference type="ARBA" id="ARBA00022741"/>
    </source>
</evidence>
<dbReference type="InterPro" id="IPR029765">
    <property type="entry name" value="Mev_diP_decarb"/>
</dbReference>
<dbReference type="InterPro" id="IPR014721">
    <property type="entry name" value="Ribsml_uS5_D2-typ_fold_subgr"/>
</dbReference>
<dbReference type="Pfam" id="PF18376">
    <property type="entry name" value="MDD_C"/>
    <property type="match status" value="1"/>
</dbReference>
<dbReference type="GO" id="GO:0019287">
    <property type="term" value="P:isopentenyl diphosphate biosynthetic process, mevalonate pathway"/>
    <property type="evidence" value="ECO:0007669"/>
    <property type="project" value="InterPro"/>
</dbReference>
<dbReference type="KEGG" id="sscu:CEP64_00095"/>
<keyword evidence="4" id="KW-0547">Nucleotide-binding</keyword>
<evidence type="ECO:0000259" key="8">
    <source>
        <dbReference type="Pfam" id="PF18376"/>
    </source>
</evidence>
<dbReference type="EMBL" id="CP022046">
    <property type="protein sequence ID" value="ASE33051.1"/>
    <property type="molecule type" value="Genomic_DNA"/>
</dbReference>
<dbReference type="PANTHER" id="PTHR10977:SF3">
    <property type="entry name" value="DIPHOSPHOMEVALONATE DECARBOXYLASE"/>
    <property type="match status" value="1"/>
</dbReference>
<dbReference type="SUPFAM" id="SSF54211">
    <property type="entry name" value="Ribosomal protein S5 domain 2-like"/>
    <property type="match status" value="1"/>
</dbReference>
<dbReference type="PIRSF" id="PIRSF015950">
    <property type="entry name" value="Mev_P_decrbx"/>
    <property type="match status" value="1"/>
</dbReference>
<protein>
    <recommendedName>
        <fullName evidence="2">diphosphomevalonate decarboxylase</fullName>
        <ecNumber evidence="2">4.1.1.33</ecNumber>
    </recommendedName>
</protein>
<evidence type="ECO:0000256" key="3">
    <source>
        <dbReference type="ARBA" id="ARBA00022516"/>
    </source>
</evidence>
<dbReference type="Pfam" id="PF22700">
    <property type="entry name" value="MVD-like_N"/>
    <property type="match status" value="1"/>
</dbReference>
<dbReference type="InterPro" id="IPR036554">
    <property type="entry name" value="GHMP_kinase_C_sf"/>
</dbReference>
<dbReference type="InterPro" id="IPR020568">
    <property type="entry name" value="Ribosomal_Su5_D2-typ_SF"/>
</dbReference>
<evidence type="ECO:0000256" key="7">
    <source>
        <dbReference type="ARBA" id="ARBA00023239"/>
    </source>
</evidence>
<dbReference type="Proteomes" id="UP000197058">
    <property type="component" value="Chromosome"/>
</dbReference>
<proteinExistence type="inferred from homology"/>
<keyword evidence="6" id="KW-0443">Lipid metabolism</keyword>
<organism evidence="10 11">
    <name type="scientific">Mammaliicoccus sciuri</name>
    <name type="common">Staphylococcus sciuri</name>
    <dbReference type="NCBI Taxonomy" id="1296"/>
    <lineage>
        <taxon>Bacteria</taxon>
        <taxon>Bacillati</taxon>
        <taxon>Bacillota</taxon>
        <taxon>Bacilli</taxon>
        <taxon>Bacillales</taxon>
        <taxon>Staphylococcaceae</taxon>
        <taxon>Mammaliicoccus</taxon>
    </lineage>
</organism>
<dbReference type="InterPro" id="IPR041431">
    <property type="entry name" value="Mvd1_C"/>
</dbReference>
<comment type="similarity">
    <text evidence="1">Belongs to the diphosphomevalonate decarboxylase family.</text>
</comment>
<evidence type="ECO:0000313" key="11">
    <source>
        <dbReference type="Proteomes" id="UP000197058"/>
    </source>
</evidence>
<feature type="domain" description="Diphosphomevalonate decarboxylase-like N-terminal" evidence="9">
    <location>
        <begin position="9"/>
        <end position="164"/>
    </location>
</feature>
<dbReference type="InterPro" id="IPR005935">
    <property type="entry name" value="Mev_decarb"/>
</dbReference>
<dbReference type="FunFam" id="3.30.230.10:FF:000072">
    <property type="entry name" value="Diphosphomevalonate decarboxylase"/>
    <property type="match status" value="1"/>
</dbReference>
<dbReference type="EC" id="4.1.1.33" evidence="2"/>